<protein>
    <submittedName>
        <fullName evidence="2">Uncharacterized protein</fullName>
    </submittedName>
</protein>
<evidence type="ECO:0000313" key="2">
    <source>
        <dbReference type="EMBL" id="PPQ64717.1"/>
    </source>
</evidence>
<dbReference type="AlphaFoldDB" id="A0A409VEY9"/>
<reference evidence="2 3" key="1">
    <citation type="journal article" date="2018" name="Evol. Lett.">
        <title>Horizontal gene cluster transfer increased hallucinogenic mushroom diversity.</title>
        <authorList>
            <person name="Reynolds H.T."/>
            <person name="Vijayakumar V."/>
            <person name="Gluck-Thaler E."/>
            <person name="Korotkin H.B."/>
            <person name="Matheny P.B."/>
            <person name="Slot J.C."/>
        </authorList>
    </citation>
    <scope>NUCLEOTIDE SEQUENCE [LARGE SCALE GENOMIC DNA]</scope>
    <source>
        <strain evidence="2 3">2629</strain>
    </source>
</reference>
<dbReference type="PANTHER" id="PTHR16537:SF1">
    <property type="entry name" value="PROTEIN ZNRD2"/>
    <property type="match status" value="1"/>
</dbReference>
<gene>
    <name evidence="2" type="ORF">CVT24_008344</name>
</gene>
<dbReference type="EMBL" id="NHTK01006083">
    <property type="protein sequence ID" value="PPQ64717.1"/>
    <property type="molecule type" value="Genomic_DNA"/>
</dbReference>
<dbReference type="STRING" id="181874.A0A409VEY9"/>
<feature type="region of interest" description="Disordered" evidence="1">
    <location>
        <begin position="188"/>
        <end position="212"/>
    </location>
</feature>
<organism evidence="2 3">
    <name type="scientific">Panaeolus cyanescens</name>
    <dbReference type="NCBI Taxonomy" id="181874"/>
    <lineage>
        <taxon>Eukaryota</taxon>
        <taxon>Fungi</taxon>
        <taxon>Dikarya</taxon>
        <taxon>Basidiomycota</taxon>
        <taxon>Agaricomycotina</taxon>
        <taxon>Agaricomycetes</taxon>
        <taxon>Agaricomycetidae</taxon>
        <taxon>Agaricales</taxon>
        <taxon>Agaricineae</taxon>
        <taxon>Galeropsidaceae</taxon>
        <taxon>Panaeolus</taxon>
    </lineage>
</organism>
<evidence type="ECO:0000313" key="3">
    <source>
        <dbReference type="Proteomes" id="UP000284842"/>
    </source>
</evidence>
<keyword evidence="3" id="KW-1185">Reference proteome</keyword>
<accession>A0A409VEY9</accession>
<dbReference type="PANTHER" id="PTHR16537">
    <property type="entry name" value="SJOEGREN SYNDROME/SCLERODERMA AUTOANTIGEN 1"/>
    <property type="match status" value="1"/>
</dbReference>
<dbReference type="Pfam" id="PF06677">
    <property type="entry name" value="Auto_anti-p27"/>
    <property type="match status" value="2"/>
</dbReference>
<feature type="region of interest" description="Disordered" evidence="1">
    <location>
        <begin position="56"/>
        <end position="125"/>
    </location>
</feature>
<comment type="caution">
    <text evidence="2">The sequence shown here is derived from an EMBL/GenBank/DDBJ whole genome shotgun (WGS) entry which is preliminary data.</text>
</comment>
<feature type="compositionally biased region" description="Low complexity" evidence="1">
    <location>
        <begin position="72"/>
        <end position="89"/>
    </location>
</feature>
<feature type="compositionally biased region" description="Polar residues" evidence="1">
    <location>
        <begin position="243"/>
        <end position="253"/>
    </location>
</feature>
<feature type="region of interest" description="Disordered" evidence="1">
    <location>
        <begin position="228"/>
        <end position="253"/>
    </location>
</feature>
<dbReference type="OrthoDB" id="28939at2759"/>
<name>A0A409VEY9_9AGAR</name>
<dbReference type="InterPro" id="IPR009563">
    <property type="entry name" value="SSSCA1"/>
</dbReference>
<dbReference type="Proteomes" id="UP000284842">
    <property type="component" value="Unassembled WGS sequence"/>
</dbReference>
<proteinExistence type="predicted"/>
<dbReference type="InterPro" id="IPR051888">
    <property type="entry name" value="UPF0148_domain"/>
</dbReference>
<sequence length="316" mass="33842">MATLVDISQTLGDYMLKGWVLTDKKCPTAGCTVPLLRSPTGRTPVTSFCAKCANGQPPAVSASPASIDPVQSTKESSDASSTSQSRSSTPPTEVSDVPGSPIFAPPPETDASRRRREQSDRASSEIGKKLLQGWAMLGEECINENCYGVPLIRPPKAGGEKDPRKECVICGRVYVTEVDWAGRESLRLLDNAPQPPPKPSSTQRPPQPAIEDPIVVPYPQPASRPVTQIPGRTADAPPPPVEKQSTFTRTASTSLSKAPYHDLISLSRNNLEKSLQVLNQHLEYLIACPSLDVVSIGNVAEAIEKTAKALGQLKSN</sequence>
<evidence type="ECO:0000256" key="1">
    <source>
        <dbReference type="SAM" id="MobiDB-lite"/>
    </source>
</evidence>
<dbReference type="InParanoid" id="A0A409VEY9"/>